<dbReference type="GO" id="GO:0008131">
    <property type="term" value="F:primary methylamine oxidase activity"/>
    <property type="evidence" value="ECO:0007669"/>
    <property type="project" value="UniProtKB-ARBA"/>
</dbReference>
<feature type="binding site" evidence="6">
    <location>
        <begin position="38"/>
        <end position="39"/>
    </location>
    <ligand>
        <name>FAD</name>
        <dbReference type="ChEBI" id="CHEBI:57692"/>
    </ligand>
</feature>
<evidence type="ECO:0000256" key="1">
    <source>
        <dbReference type="ARBA" id="ARBA00001974"/>
    </source>
</evidence>
<evidence type="ECO:0000256" key="2">
    <source>
        <dbReference type="ARBA" id="ARBA00004362"/>
    </source>
</evidence>
<keyword evidence="7" id="KW-0285">Flavoprotein</keyword>
<evidence type="ECO:0000313" key="9">
    <source>
        <dbReference type="EMBL" id="TRY70038.1"/>
    </source>
</evidence>
<dbReference type="Proteomes" id="UP000318571">
    <property type="component" value="Chromosome 9"/>
</dbReference>
<sequence length="507" mass="56301">MDPNKAYDVVVIGGGLAGLSAAFRLKQRSPKLAVIILEAKDRVGGRTLTIEAEGQNGVKDWFDLGGHWVSDSQKDIMELLHHFNISYYPQNVSGTKILQVGDGAIRTYESDIPSLGSWIALIQLQLFITKVESLARKFDVNDPFASHPSLAKYYDSMTAASFLHAHLAHQSVYQIFNAGILAVMGCDITQVSMLFLLTYANSAGGLQKLLLVENQSAQQYKVKGGTQQICLKLLESVGRKQLLLNRKVVLVDQSGVETSVKCANGEEYTCKHVICTLPLGQMTKMEILPKLSQAKQVLSRQMRMGNLSKVYLFYPTDFWNRKGFSGEVVCYRGPFSPHEEIEQPICVMYDATTSKGVAVLKGFLGGQTSDYWMDQPLETRKKAVLKQMVSYFGEDARSPIKYIEKTWTDEDAIEGGPVEYLPPGFMHHFNGIRDSEGRIHFAGTATATDWTGYLSGAAQSGFRAASEVLHQLDPDQLTEKDHDYLKPKTPKKEAPTFIGQILGKFGY</sequence>
<comment type="similarity">
    <text evidence="3 7">Belongs to the flavin monoamine oxidase family.</text>
</comment>
<dbReference type="InterPro" id="IPR002937">
    <property type="entry name" value="Amino_oxidase"/>
</dbReference>
<comment type="catalytic activity">
    <reaction evidence="5">
        <text>a secondary aliphatic amine + O2 + H2O = a primary amine + an aldehyde + H2O2</text>
        <dbReference type="Rhea" id="RHEA:26414"/>
        <dbReference type="ChEBI" id="CHEBI:15377"/>
        <dbReference type="ChEBI" id="CHEBI:15379"/>
        <dbReference type="ChEBI" id="CHEBI:16240"/>
        <dbReference type="ChEBI" id="CHEBI:17478"/>
        <dbReference type="ChEBI" id="CHEBI:58855"/>
        <dbReference type="ChEBI" id="CHEBI:65296"/>
        <dbReference type="EC" id="1.4.3.4"/>
    </reaction>
</comment>
<feature type="domain" description="Amine oxidase" evidence="8">
    <location>
        <begin position="16"/>
        <end position="469"/>
    </location>
</feature>
<dbReference type="PANTHER" id="PTHR43563">
    <property type="entry name" value="AMINE OXIDASE"/>
    <property type="match status" value="1"/>
</dbReference>
<dbReference type="InterPro" id="IPR036188">
    <property type="entry name" value="FAD/NAD-bd_sf"/>
</dbReference>
<dbReference type="Pfam" id="PF01593">
    <property type="entry name" value="Amino_oxidase"/>
    <property type="match status" value="1"/>
</dbReference>
<dbReference type="SUPFAM" id="SSF54373">
    <property type="entry name" value="FAD-linked reductases, C-terminal domain"/>
    <property type="match status" value="1"/>
</dbReference>
<organism evidence="9 10">
    <name type="scientific">Tigriopus californicus</name>
    <name type="common">Marine copepod</name>
    <dbReference type="NCBI Taxonomy" id="6832"/>
    <lineage>
        <taxon>Eukaryota</taxon>
        <taxon>Metazoa</taxon>
        <taxon>Ecdysozoa</taxon>
        <taxon>Arthropoda</taxon>
        <taxon>Crustacea</taxon>
        <taxon>Multicrustacea</taxon>
        <taxon>Hexanauplia</taxon>
        <taxon>Copepoda</taxon>
        <taxon>Harpacticoida</taxon>
        <taxon>Harpacticidae</taxon>
        <taxon>Tigriopus</taxon>
    </lineage>
</organism>
<dbReference type="EMBL" id="VCGU01000009">
    <property type="protein sequence ID" value="TRY70038.1"/>
    <property type="molecule type" value="Genomic_DNA"/>
</dbReference>
<evidence type="ECO:0000256" key="4">
    <source>
        <dbReference type="ARBA" id="ARBA00023002"/>
    </source>
</evidence>
<dbReference type="EC" id="1.4.3.-" evidence="7"/>
<evidence type="ECO:0000313" key="10">
    <source>
        <dbReference type="Proteomes" id="UP000318571"/>
    </source>
</evidence>
<evidence type="ECO:0000259" key="8">
    <source>
        <dbReference type="Pfam" id="PF01593"/>
    </source>
</evidence>
<comment type="caution">
    <text evidence="9">The sequence shown here is derived from an EMBL/GenBank/DDBJ whole genome shotgun (WGS) entry which is preliminary data.</text>
</comment>
<reference evidence="9 10" key="1">
    <citation type="journal article" date="2018" name="Nat. Ecol. Evol.">
        <title>Genomic signatures of mitonuclear coevolution across populations of Tigriopus californicus.</title>
        <authorList>
            <person name="Barreto F.S."/>
            <person name="Watson E.T."/>
            <person name="Lima T.G."/>
            <person name="Willett C.S."/>
            <person name="Edmands S."/>
            <person name="Li W."/>
            <person name="Burton R.S."/>
        </authorList>
    </citation>
    <scope>NUCLEOTIDE SEQUENCE [LARGE SCALE GENOMIC DNA]</scope>
    <source>
        <strain evidence="9 10">San Diego</strain>
    </source>
</reference>
<proteinExistence type="inferred from homology"/>
<dbReference type="PRINTS" id="PR00757">
    <property type="entry name" value="AMINEOXDASEF"/>
</dbReference>
<dbReference type="InterPro" id="IPR050703">
    <property type="entry name" value="Flavin_MAO"/>
</dbReference>
<dbReference type="Gene3D" id="3.50.50.60">
    <property type="entry name" value="FAD/NAD(P)-binding domain"/>
    <property type="match status" value="1"/>
</dbReference>
<dbReference type="Gene3D" id="1.10.405.10">
    <property type="entry name" value="Guanine Nucleotide Dissociation Inhibitor, domain 1"/>
    <property type="match status" value="1"/>
</dbReference>
<comment type="subcellular location">
    <subcellularLocation>
        <location evidence="2">Mitochondrion outer membrane</location>
        <topology evidence="2">Single-pass type IV membrane protein</topology>
        <orientation evidence="2">Cytoplasmic side</orientation>
    </subcellularLocation>
</comment>
<dbReference type="Gene3D" id="3.90.660.10">
    <property type="match status" value="1"/>
</dbReference>
<dbReference type="OMA" id="LWARVMH"/>
<evidence type="ECO:0000256" key="5">
    <source>
        <dbReference type="ARBA" id="ARBA00048448"/>
    </source>
</evidence>
<feature type="binding site" evidence="6">
    <location>
        <position position="363"/>
    </location>
    <ligand>
        <name>substrate</name>
    </ligand>
</feature>
<dbReference type="SUPFAM" id="SSF51905">
    <property type="entry name" value="FAD/NAD(P)-binding domain"/>
    <property type="match status" value="1"/>
</dbReference>
<name>A0A553NX88_TIGCA</name>
<protein>
    <recommendedName>
        <fullName evidence="7">Amine oxidase</fullName>
        <ecNumber evidence="7">1.4.3.-</ecNumber>
    </recommendedName>
</protein>
<evidence type="ECO:0000256" key="6">
    <source>
        <dbReference type="PIRSR" id="PIRSR601613-1"/>
    </source>
</evidence>
<keyword evidence="10" id="KW-1185">Reference proteome</keyword>
<evidence type="ECO:0000256" key="3">
    <source>
        <dbReference type="ARBA" id="ARBA00005995"/>
    </source>
</evidence>
<dbReference type="InterPro" id="IPR001613">
    <property type="entry name" value="Flavin_amine_oxidase"/>
</dbReference>
<gene>
    <name evidence="9" type="ORF">TCAL_02872</name>
</gene>
<dbReference type="STRING" id="6832.A0A553NX88"/>
<keyword evidence="7" id="KW-0274">FAD</keyword>
<dbReference type="AlphaFoldDB" id="A0A553NX88"/>
<comment type="cofactor">
    <cofactor evidence="1 7">
        <name>FAD</name>
        <dbReference type="ChEBI" id="CHEBI:57692"/>
    </cofactor>
</comment>
<dbReference type="GO" id="GO:0097621">
    <property type="term" value="F:monoamine oxidase activity"/>
    <property type="evidence" value="ECO:0007669"/>
    <property type="project" value="UniProtKB-EC"/>
</dbReference>
<evidence type="ECO:0000256" key="7">
    <source>
        <dbReference type="RuleBase" id="RU362067"/>
    </source>
</evidence>
<keyword evidence="4 7" id="KW-0560">Oxidoreductase</keyword>
<accession>A0A553NX88</accession>
<dbReference type="PANTHER" id="PTHR43563:SF14">
    <property type="entry name" value="AMINE OXIDASE"/>
    <property type="match status" value="1"/>
</dbReference>
<feature type="binding site" evidence="6">
    <location>
        <position position="248"/>
    </location>
    <ligand>
        <name>FAD</name>
        <dbReference type="ChEBI" id="CHEBI:57692"/>
    </ligand>
</feature>
<dbReference type="GO" id="GO:0005741">
    <property type="term" value="C:mitochondrial outer membrane"/>
    <property type="evidence" value="ECO:0007669"/>
    <property type="project" value="UniProtKB-SubCell"/>
</dbReference>